<dbReference type="FunFam" id="1.10.287.130:FF:000038">
    <property type="entry name" value="Sensory transduction histidine kinase"/>
    <property type="match status" value="1"/>
</dbReference>
<feature type="domain" description="Response regulatory" evidence="14">
    <location>
        <begin position="634"/>
        <end position="747"/>
    </location>
</feature>
<dbReference type="Pfam" id="PF02518">
    <property type="entry name" value="HATPase_c"/>
    <property type="match status" value="1"/>
</dbReference>
<evidence type="ECO:0000256" key="9">
    <source>
        <dbReference type="ARBA" id="ARBA00022840"/>
    </source>
</evidence>
<keyword evidence="16" id="KW-1185">Reference proteome</keyword>
<dbReference type="PROSITE" id="PS50110">
    <property type="entry name" value="RESPONSE_REGULATORY"/>
    <property type="match status" value="2"/>
</dbReference>
<dbReference type="SMART" id="SM00448">
    <property type="entry name" value="REC"/>
    <property type="match status" value="2"/>
</dbReference>
<keyword evidence="4" id="KW-1003">Cell membrane</keyword>
<organism evidence="15 16">
    <name type="scientific">Solirubrobacter ginsenosidimutans</name>
    <dbReference type="NCBI Taxonomy" id="490573"/>
    <lineage>
        <taxon>Bacteria</taxon>
        <taxon>Bacillati</taxon>
        <taxon>Actinomycetota</taxon>
        <taxon>Thermoleophilia</taxon>
        <taxon>Solirubrobacterales</taxon>
        <taxon>Solirubrobacteraceae</taxon>
        <taxon>Solirubrobacter</taxon>
    </lineage>
</organism>
<gene>
    <name evidence="15" type="ORF">OM076_00700</name>
</gene>
<dbReference type="SUPFAM" id="SSF52172">
    <property type="entry name" value="CheY-like"/>
    <property type="match status" value="2"/>
</dbReference>
<dbReference type="Pfam" id="PF13185">
    <property type="entry name" value="GAF_2"/>
    <property type="match status" value="2"/>
</dbReference>
<dbReference type="GO" id="GO:0000155">
    <property type="term" value="F:phosphorelay sensor kinase activity"/>
    <property type="evidence" value="ECO:0007669"/>
    <property type="project" value="InterPro"/>
</dbReference>
<dbReference type="SMART" id="SM00065">
    <property type="entry name" value="GAF"/>
    <property type="match status" value="2"/>
</dbReference>
<dbReference type="Gene3D" id="3.40.50.2300">
    <property type="match status" value="2"/>
</dbReference>
<dbReference type="SUPFAM" id="SSF47384">
    <property type="entry name" value="Homodimeric domain of signal transducing histidine kinase"/>
    <property type="match status" value="1"/>
</dbReference>
<evidence type="ECO:0000256" key="11">
    <source>
        <dbReference type="ARBA" id="ARBA00023136"/>
    </source>
</evidence>
<proteinExistence type="predicted"/>
<keyword evidence="8" id="KW-0418">Kinase</keyword>
<evidence type="ECO:0000256" key="7">
    <source>
        <dbReference type="ARBA" id="ARBA00022741"/>
    </source>
</evidence>
<dbReference type="PANTHER" id="PTHR43047:SF63">
    <property type="entry name" value="HISTIDINE KINASE"/>
    <property type="match status" value="1"/>
</dbReference>
<evidence type="ECO:0000256" key="3">
    <source>
        <dbReference type="ARBA" id="ARBA00012438"/>
    </source>
</evidence>
<feature type="domain" description="Response regulatory" evidence="14">
    <location>
        <begin position="755"/>
        <end position="872"/>
    </location>
</feature>
<evidence type="ECO:0000256" key="2">
    <source>
        <dbReference type="ARBA" id="ARBA00004236"/>
    </source>
</evidence>
<dbReference type="InterPro" id="IPR005467">
    <property type="entry name" value="His_kinase_dom"/>
</dbReference>
<dbReference type="InterPro" id="IPR001789">
    <property type="entry name" value="Sig_transdc_resp-reg_receiver"/>
</dbReference>
<dbReference type="PANTHER" id="PTHR43047">
    <property type="entry name" value="TWO-COMPONENT HISTIDINE PROTEIN KINASE"/>
    <property type="match status" value="1"/>
</dbReference>
<dbReference type="GO" id="GO:0005886">
    <property type="term" value="C:plasma membrane"/>
    <property type="evidence" value="ECO:0007669"/>
    <property type="project" value="UniProtKB-SubCell"/>
</dbReference>
<evidence type="ECO:0000256" key="12">
    <source>
        <dbReference type="PROSITE-ProRule" id="PRU00169"/>
    </source>
</evidence>
<feature type="modified residue" description="4-aspartylphosphate" evidence="12">
    <location>
        <position position="683"/>
    </location>
</feature>
<comment type="subcellular location">
    <subcellularLocation>
        <location evidence="2">Cell membrane</location>
    </subcellularLocation>
</comment>
<evidence type="ECO:0000256" key="1">
    <source>
        <dbReference type="ARBA" id="ARBA00000085"/>
    </source>
</evidence>
<keyword evidence="11" id="KW-0472">Membrane</keyword>
<dbReference type="InterPro" id="IPR036890">
    <property type="entry name" value="HATPase_C_sf"/>
</dbReference>
<dbReference type="SUPFAM" id="SSF55874">
    <property type="entry name" value="ATPase domain of HSP90 chaperone/DNA topoisomerase II/histidine kinase"/>
    <property type="match status" value="1"/>
</dbReference>
<keyword evidence="5 12" id="KW-0597">Phosphoprotein</keyword>
<dbReference type="SMART" id="SM00388">
    <property type="entry name" value="HisKA"/>
    <property type="match status" value="1"/>
</dbReference>
<dbReference type="InterPro" id="IPR003661">
    <property type="entry name" value="HisK_dim/P_dom"/>
</dbReference>
<keyword evidence="10" id="KW-0902">Two-component regulatory system</keyword>
<evidence type="ECO:0000313" key="15">
    <source>
        <dbReference type="EMBL" id="MDA0158766.1"/>
    </source>
</evidence>
<dbReference type="CDD" id="cd00082">
    <property type="entry name" value="HisKA"/>
    <property type="match status" value="1"/>
</dbReference>
<dbReference type="EMBL" id="JAPDOD010000001">
    <property type="protein sequence ID" value="MDA0158766.1"/>
    <property type="molecule type" value="Genomic_DNA"/>
</dbReference>
<evidence type="ECO:0000259" key="14">
    <source>
        <dbReference type="PROSITE" id="PS50110"/>
    </source>
</evidence>
<reference evidence="15" key="1">
    <citation type="submission" date="2022-10" db="EMBL/GenBank/DDBJ databases">
        <title>The WGS of Solirubrobacter ginsenosidimutans DSM 21036.</title>
        <authorList>
            <person name="Jiang Z."/>
        </authorList>
    </citation>
    <scope>NUCLEOTIDE SEQUENCE</scope>
    <source>
        <strain evidence="15">DSM 21036</strain>
    </source>
</reference>
<dbReference type="PROSITE" id="PS50109">
    <property type="entry name" value="HIS_KIN"/>
    <property type="match status" value="1"/>
</dbReference>
<dbReference type="RefSeq" id="WP_270037362.1">
    <property type="nucleotide sequence ID" value="NZ_JAPDOD010000001.1"/>
</dbReference>
<dbReference type="InterPro" id="IPR036097">
    <property type="entry name" value="HisK_dim/P_sf"/>
</dbReference>
<dbReference type="GO" id="GO:0009927">
    <property type="term" value="F:histidine phosphotransfer kinase activity"/>
    <property type="evidence" value="ECO:0007669"/>
    <property type="project" value="TreeGrafter"/>
</dbReference>
<evidence type="ECO:0000256" key="10">
    <source>
        <dbReference type="ARBA" id="ARBA00023012"/>
    </source>
</evidence>
<dbReference type="InterPro" id="IPR011006">
    <property type="entry name" value="CheY-like_superfamily"/>
</dbReference>
<dbReference type="Gene3D" id="3.30.450.40">
    <property type="match status" value="2"/>
</dbReference>
<keyword evidence="9" id="KW-0067">ATP-binding</keyword>
<name>A0A9X3MLH3_9ACTN</name>
<dbReference type="GO" id="GO:0005524">
    <property type="term" value="F:ATP binding"/>
    <property type="evidence" value="ECO:0007669"/>
    <property type="project" value="UniProtKB-KW"/>
</dbReference>
<feature type="domain" description="Histidine kinase" evidence="13">
    <location>
        <begin position="390"/>
        <end position="609"/>
    </location>
</feature>
<dbReference type="CDD" id="cd17574">
    <property type="entry name" value="REC_OmpR"/>
    <property type="match status" value="1"/>
</dbReference>
<evidence type="ECO:0000259" key="13">
    <source>
        <dbReference type="PROSITE" id="PS50109"/>
    </source>
</evidence>
<keyword evidence="6" id="KW-0808">Transferase</keyword>
<keyword evidence="7" id="KW-0547">Nucleotide-binding</keyword>
<evidence type="ECO:0000256" key="6">
    <source>
        <dbReference type="ARBA" id="ARBA00022679"/>
    </source>
</evidence>
<accession>A0A9X3MLH3</accession>
<dbReference type="SMART" id="SM00387">
    <property type="entry name" value="HATPase_c"/>
    <property type="match status" value="1"/>
</dbReference>
<dbReference type="Pfam" id="PF00072">
    <property type="entry name" value="Response_reg"/>
    <property type="match status" value="2"/>
</dbReference>
<dbReference type="PRINTS" id="PR00344">
    <property type="entry name" value="BCTRLSENSOR"/>
</dbReference>
<dbReference type="InterPro" id="IPR004358">
    <property type="entry name" value="Sig_transdc_His_kin-like_C"/>
</dbReference>
<comment type="catalytic activity">
    <reaction evidence="1">
        <text>ATP + protein L-histidine = ADP + protein N-phospho-L-histidine.</text>
        <dbReference type="EC" id="2.7.13.3"/>
    </reaction>
</comment>
<protein>
    <recommendedName>
        <fullName evidence="3">histidine kinase</fullName>
        <ecNumber evidence="3">2.7.13.3</ecNumber>
    </recommendedName>
</protein>
<dbReference type="CDD" id="cd16922">
    <property type="entry name" value="HATPase_EvgS-ArcB-TorS-like"/>
    <property type="match status" value="1"/>
</dbReference>
<dbReference type="InterPro" id="IPR003018">
    <property type="entry name" value="GAF"/>
</dbReference>
<evidence type="ECO:0000256" key="5">
    <source>
        <dbReference type="ARBA" id="ARBA00022553"/>
    </source>
</evidence>
<dbReference type="Pfam" id="PF00512">
    <property type="entry name" value="HisKA"/>
    <property type="match status" value="1"/>
</dbReference>
<dbReference type="Proteomes" id="UP001149140">
    <property type="component" value="Unassembled WGS sequence"/>
</dbReference>
<dbReference type="SUPFAM" id="SSF55781">
    <property type="entry name" value="GAF domain-like"/>
    <property type="match status" value="2"/>
</dbReference>
<comment type="caution">
    <text evidence="15">The sequence shown here is derived from an EMBL/GenBank/DDBJ whole genome shotgun (WGS) entry which is preliminary data.</text>
</comment>
<dbReference type="FunFam" id="3.30.565.10:FF:000023">
    <property type="entry name" value="PAS domain-containing sensor histidine kinase"/>
    <property type="match status" value="1"/>
</dbReference>
<dbReference type="InterPro" id="IPR003594">
    <property type="entry name" value="HATPase_dom"/>
</dbReference>
<dbReference type="EC" id="2.7.13.3" evidence="3"/>
<dbReference type="InterPro" id="IPR029016">
    <property type="entry name" value="GAF-like_dom_sf"/>
</dbReference>
<sequence>MAAQPEATPPDERVDRLTRYLADALEQQSATSQVLETIGRSDFELRPVFETVVRHAIRLCAADGGYVHQLEGDVYRLEVALGGRPEHRRYLEQHPIPQGPGTLVGRVALEKRTVQISDAAADPKYEWHRAQQLGGFRTLLGVPMLAEGRVVGVVAVWRSRVEPFDDREIGLVTTFAAQGLIAIQNVRLFRELEQRSREQARSVDELRALGEVSQAVSLSLDLDEVLNTIVTRAVELSGADGGSIFEYEPSTAEFVLRTCFGTSAELAEALTSIRIRVGETFIGRAAIAGEAAQAEDLDREPPDLHIEELRRHGWRSLVTVPLRREQEIIGALTVRSKVPGALPKPTVALLETLASQSTVAINNARVFRELEDKTRQLEVASRHKSEFLASMSHELRTPLNSVIGFSDVLLDRMFGELNERQAEYVGDIRDSGRHLLELINEILDLSKVEAGRMELELAAVSLPDLLAQGVAMVRERADRHGISVSLEVAADLGSILGDELKLRQVVLNLLSNAVKFTPDRGSVVVTAGLVDGNAKVSVRDTGIGIAESERERIFEAFQRGGREARSNKEGTGLGLTLSRQIVGLHGGRLWMDSELGVGSTFTFAIPVGIPSPPGVDRPLKATTPVPDGGSSAGSVLVVEDDRRSADLMRVYLDGAGYTVSITGDGLEGLELVRRLSPRAVILDILLPGLSGWDLLTRLKADPATAAIPVVIASMLDERGAGFALGASEYLVKPIDREALLEALGRCVAPPKGVRTVVVIDDDPLDLELVEAVLAPVGWSVLRARGGEEGVELVRRERPSVVLLDLLMPDVDGFEVIERLRADPTVADVPIVVLTSKEITPADHERLAGRISFLAQKGTFQPAELVDLVGRVASAPTVPSNEPS</sequence>
<dbReference type="Gene3D" id="3.30.565.10">
    <property type="entry name" value="Histidine kinase-like ATPase, C-terminal domain"/>
    <property type="match status" value="1"/>
</dbReference>
<dbReference type="AlphaFoldDB" id="A0A9X3MLH3"/>
<dbReference type="Gene3D" id="1.10.287.130">
    <property type="match status" value="1"/>
</dbReference>
<evidence type="ECO:0000256" key="8">
    <source>
        <dbReference type="ARBA" id="ARBA00022777"/>
    </source>
</evidence>
<evidence type="ECO:0000256" key="4">
    <source>
        <dbReference type="ARBA" id="ARBA00022475"/>
    </source>
</evidence>
<feature type="modified residue" description="4-aspartylphosphate" evidence="12">
    <location>
        <position position="804"/>
    </location>
</feature>
<evidence type="ECO:0000313" key="16">
    <source>
        <dbReference type="Proteomes" id="UP001149140"/>
    </source>
</evidence>